<reference evidence="1" key="2">
    <citation type="submission" date="2023-05" db="EMBL/GenBank/DDBJ databases">
        <authorList>
            <person name="Fouks B."/>
        </authorList>
    </citation>
    <scope>NUCLEOTIDE SEQUENCE</scope>
    <source>
        <strain evidence="1">Stay&amp;Tobe</strain>
        <tissue evidence="1">Testes</tissue>
    </source>
</reference>
<reference evidence="1" key="1">
    <citation type="journal article" date="2023" name="IScience">
        <title>Live-bearing cockroach genome reveals convergent evolutionary mechanisms linked to viviparity in insects and beyond.</title>
        <authorList>
            <person name="Fouks B."/>
            <person name="Harrison M.C."/>
            <person name="Mikhailova A.A."/>
            <person name="Marchal E."/>
            <person name="English S."/>
            <person name="Carruthers M."/>
            <person name="Jennings E.C."/>
            <person name="Chiamaka E.L."/>
            <person name="Frigard R.A."/>
            <person name="Pippel M."/>
            <person name="Attardo G.M."/>
            <person name="Benoit J.B."/>
            <person name="Bornberg-Bauer E."/>
            <person name="Tobe S.S."/>
        </authorList>
    </citation>
    <scope>NUCLEOTIDE SEQUENCE</scope>
    <source>
        <strain evidence="1">Stay&amp;Tobe</strain>
    </source>
</reference>
<proteinExistence type="predicted"/>
<protein>
    <submittedName>
        <fullName evidence="1">Uncharacterized protein</fullName>
    </submittedName>
</protein>
<name>A0AAD7ZJ24_DIPPU</name>
<evidence type="ECO:0000313" key="2">
    <source>
        <dbReference type="Proteomes" id="UP001233999"/>
    </source>
</evidence>
<feature type="non-terminal residue" evidence="1">
    <location>
        <position position="86"/>
    </location>
</feature>
<gene>
    <name evidence="1" type="ORF">L9F63_023197</name>
</gene>
<comment type="caution">
    <text evidence="1">The sequence shown here is derived from an EMBL/GenBank/DDBJ whole genome shotgun (WGS) entry which is preliminary data.</text>
</comment>
<feature type="non-terminal residue" evidence="1">
    <location>
        <position position="1"/>
    </location>
</feature>
<dbReference type="EMBL" id="JASPKZ010007878">
    <property type="protein sequence ID" value="KAJ9581614.1"/>
    <property type="molecule type" value="Genomic_DNA"/>
</dbReference>
<keyword evidence="2" id="KW-1185">Reference proteome</keyword>
<organism evidence="1 2">
    <name type="scientific">Diploptera punctata</name>
    <name type="common">Pacific beetle cockroach</name>
    <dbReference type="NCBI Taxonomy" id="6984"/>
    <lineage>
        <taxon>Eukaryota</taxon>
        <taxon>Metazoa</taxon>
        <taxon>Ecdysozoa</taxon>
        <taxon>Arthropoda</taxon>
        <taxon>Hexapoda</taxon>
        <taxon>Insecta</taxon>
        <taxon>Pterygota</taxon>
        <taxon>Neoptera</taxon>
        <taxon>Polyneoptera</taxon>
        <taxon>Dictyoptera</taxon>
        <taxon>Blattodea</taxon>
        <taxon>Blaberoidea</taxon>
        <taxon>Blaberidae</taxon>
        <taxon>Diplopterinae</taxon>
        <taxon>Diploptera</taxon>
    </lineage>
</organism>
<dbReference type="AlphaFoldDB" id="A0AAD7ZJ24"/>
<accession>A0AAD7ZJ24</accession>
<sequence>THHASLKSFEVLFNTVNQLILFINKSFTPVCALFYISICPVISVHDNGSLSYRSRQRNIWVDLSEENLPGIHISNQFSQTGDRDLT</sequence>
<evidence type="ECO:0000313" key="1">
    <source>
        <dbReference type="EMBL" id="KAJ9581614.1"/>
    </source>
</evidence>
<dbReference type="Proteomes" id="UP001233999">
    <property type="component" value="Unassembled WGS sequence"/>
</dbReference>